<dbReference type="Pfam" id="PF16197">
    <property type="entry name" value="KAsynt_C_assoc"/>
    <property type="match status" value="1"/>
</dbReference>
<dbReference type="InterPro" id="IPR049900">
    <property type="entry name" value="PKS_mFAS_DH"/>
</dbReference>
<feature type="region of interest" description="Disordered" evidence="6">
    <location>
        <begin position="681"/>
        <end position="701"/>
    </location>
</feature>
<evidence type="ECO:0000256" key="2">
    <source>
        <dbReference type="ARBA" id="ARBA00022553"/>
    </source>
</evidence>
<dbReference type="InterPro" id="IPR014043">
    <property type="entry name" value="Acyl_transferase_dom"/>
</dbReference>
<dbReference type="SUPFAM" id="SSF51735">
    <property type="entry name" value="NAD(P)-binding Rossmann-fold domains"/>
    <property type="match status" value="2"/>
</dbReference>
<feature type="region of interest" description="C-terminal hotdog fold" evidence="5">
    <location>
        <begin position="702"/>
        <end position="836"/>
    </location>
</feature>
<evidence type="ECO:0000259" key="7">
    <source>
        <dbReference type="PROSITE" id="PS50075"/>
    </source>
</evidence>
<dbReference type="SMART" id="SM00826">
    <property type="entry name" value="PKS_DH"/>
    <property type="match status" value="1"/>
</dbReference>
<dbReference type="PROSITE" id="PS50075">
    <property type="entry name" value="CARRIER"/>
    <property type="match status" value="1"/>
</dbReference>
<dbReference type="Gene3D" id="3.40.366.10">
    <property type="entry name" value="Malonyl-Coenzyme A Acyl Carrier Protein, domain 2"/>
    <property type="match status" value="1"/>
</dbReference>
<evidence type="ECO:0000256" key="3">
    <source>
        <dbReference type="ARBA" id="ARBA00022679"/>
    </source>
</evidence>
<dbReference type="InterPro" id="IPR020841">
    <property type="entry name" value="PKS_Beta-ketoAc_synthase_dom"/>
</dbReference>
<dbReference type="Proteomes" id="UP000763557">
    <property type="component" value="Unassembled WGS sequence"/>
</dbReference>
<dbReference type="SMART" id="SM00827">
    <property type="entry name" value="PKS_AT"/>
    <property type="match status" value="1"/>
</dbReference>
<feature type="domain" description="Ketosynthase family 3 (KS3)" evidence="8">
    <location>
        <begin position="1"/>
        <end position="118"/>
    </location>
</feature>
<evidence type="ECO:0000259" key="9">
    <source>
        <dbReference type="PROSITE" id="PS52019"/>
    </source>
</evidence>
<dbReference type="InterPro" id="IPR016036">
    <property type="entry name" value="Malonyl_transacylase_ACP-bd"/>
</dbReference>
<evidence type="ECO:0000259" key="8">
    <source>
        <dbReference type="PROSITE" id="PS52004"/>
    </source>
</evidence>
<dbReference type="PROSITE" id="PS00012">
    <property type="entry name" value="PHOSPHOPANTETHEINE"/>
    <property type="match status" value="1"/>
</dbReference>
<dbReference type="InterPro" id="IPR009081">
    <property type="entry name" value="PP-bd_ACP"/>
</dbReference>
<feature type="domain" description="Ketosynthase family 3 (KS3)" evidence="8">
    <location>
        <begin position="1359"/>
        <end position="1680"/>
    </location>
</feature>
<evidence type="ECO:0000313" key="11">
    <source>
        <dbReference type="Proteomes" id="UP000763557"/>
    </source>
</evidence>
<dbReference type="Pfam" id="PF22953">
    <property type="entry name" value="SpnB_Rossmann"/>
    <property type="match status" value="1"/>
</dbReference>
<dbReference type="Pfam" id="PF21089">
    <property type="entry name" value="PKS_DH_N"/>
    <property type="match status" value="1"/>
</dbReference>
<dbReference type="Pfam" id="PF08659">
    <property type="entry name" value="KR"/>
    <property type="match status" value="1"/>
</dbReference>
<dbReference type="InterPro" id="IPR049552">
    <property type="entry name" value="PKS_DH_N"/>
</dbReference>
<dbReference type="SMART" id="SM00825">
    <property type="entry name" value="PKS_KS"/>
    <property type="match status" value="1"/>
</dbReference>
<keyword evidence="1" id="KW-0596">Phosphopantetheine</keyword>
<keyword evidence="2" id="KW-0597">Phosphoprotein</keyword>
<dbReference type="SUPFAM" id="SSF52151">
    <property type="entry name" value="FabD/lysophospholipase-like"/>
    <property type="match status" value="1"/>
</dbReference>
<dbReference type="InterPro" id="IPR013968">
    <property type="entry name" value="PKS_KR"/>
</dbReference>
<dbReference type="InterPro" id="IPR042104">
    <property type="entry name" value="PKS_dehydratase_sf"/>
</dbReference>
<gene>
    <name evidence="10" type="ORF">GC106_87420</name>
</gene>
<proteinExistence type="predicted"/>
<sequence>AHGTGTTLGDPIEAQALLATYGQDRERPLLLGSIKSNIGHTQAAAGMAGVIKMVMAMRHGVVPRTLHVDEPTPHVDWASGAVELVTESRPWPETDRPRRAGISSFGISGTNAHTIIEQPPAEVATQPTVVAQPVVTPWVLSARTDEALRAQASSLAAYLDQHPELGPADVGLSLVGRAVFEHRAVVVGPDLDGVRALADGRPHARVVTGVAATPCTDVVFVFPGQGSQWVGMARELLASSSVFAERMGECAEALGEFVEWSLVDVLGDEVLLGRVDVVQPVLWAVMVSLAEVWRSCGVVPSGVVGHSQGEIAAAVVAGGLSLVDGARVVALRSRAIGEVLAGRGGMVSVPLSPDELSLGEGLSVAAVNGPRSTVVSGDPVALERLLATVEGARRIAVDYASHSVQVEAVRDRLLSDLAGVTPRSGGVAFYSTVSGERIDCVELSADYWFRNLRETVRFDQATRALLQSGHGVFVEVSPHPVLVVGMQETFEDAGGSAVALGTLRRGDGGWSRLLTSLAEAYVHGIEVDWRSALSGVGTVDLPTYPFQRKRYWLSPRRAEETTGALGHPLLTGAVPLADGDGVVVTGRLSLVDQPWLADHAVHGVVLLPGTAFVELAIRAGDEVGCAVLDELTLHAPLVLPEDVAVRVQISVGSSDESGFRPVSVFSRLGDDQPWVRHATGTLANGQPRETPAGLTEWPPPGGQPVDVTGFYERLADMGFAYGPAFAGLRAAWARGGEIFAEVDLGSLDIDGFGVHPALVDAALHATVLSSVDVGDGALPFAFGGVQVHATGATTARVRISPVSRDTVAVTIADHTGLPVATIDSLTVRPVTGQQLVTPHTAPLFRPGWARLSGVSGGAELPRDVVVESVGSEPGNMAEAARSAVARVLSAVRQWVDSGATGRLVVVTEGAVVVDDRDAAPDPVSAAVWGLVRTAQREYPGDLVLVDSDGSAESQEVFTGAVLSGEPQVALRRGEAWLPRLDAVVRESSDDTADFGRGTVLITGGTGVLGRNVARHLIAERGVRSVVLVGRSGGDAGDLVGLGAEVRVVACDAADRDALASLVAGIPDLTAVVHAAGVLDDAVVSELTTDQVDRVFRPKVDAALHLHELTASLELSAFVLFSSAAGVLGSAGQANYAAANAFLDALAQHRRSLGLPATSLAWGFWEQASGMTGHLAAVDRARMARSGILPLSTAEALELFDAALVLPDAVLVPVRLGTVVQDGPVPPVLRGLVRSNARRVVGSAADSGFVGRLVGMSEADREQTLLSMVRSSVAAVLGHEDVAGVAAGRAFKDLGFDSLMAVELRNRLAAVTGVRLSPTLVFDHPTPSALATHLGHELLGGRSPIAMPTVSRPGRTDTVDDPVVVVSMGCRFPGGVATPEDLWRLVVDGRDVVSGFPADRGWDLAGLYDPDPDASGKSYVRDGAFLYDAAEFDAEMFGVSPREALAMDPQQRLLLEVAWETLERAGIRPDSLRGSSTGVYVGAMQNSYAARVPTMDGLESHLLTGNTGSVASGRIAYTFGLEGPAVTVDTACSSSLVAIHLASQALRQGECGLALVGGVAVMANPDGYVAFSRQRGLASDGRCKAFAAAADGTGWGEGVGVLLLERLSDARRAGHRVLAVVCGSAVNQDGATNGLTAPNGPSQQRVIRQALAAAGLSASDVDVVEAHGTGTTLGDPIEAQA</sequence>
<dbReference type="EMBL" id="JAAATY010000075">
    <property type="protein sequence ID" value="NRN71462.1"/>
    <property type="molecule type" value="Genomic_DNA"/>
</dbReference>
<dbReference type="PROSITE" id="PS52004">
    <property type="entry name" value="KS3_2"/>
    <property type="match status" value="2"/>
</dbReference>
<dbReference type="InterPro" id="IPR016039">
    <property type="entry name" value="Thiolase-like"/>
</dbReference>
<comment type="caution">
    <text evidence="10">The sequence shown here is derived from an EMBL/GenBank/DDBJ whole genome shotgun (WGS) entry which is preliminary data.</text>
</comment>
<feature type="active site" description="Proton donor; for dehydratase activity" evidence="5">
    <location>
        <position position="760"/>
    </location>
</feature>
<dbReference type="InterPro" id="IPR036291">
    <property type="entry name" value="NAD(P)-bd_dom_sf"/>
</dbReference>
<dbReference type="Pfam" id="PF00550">
    <property type="entry name" value="PP-binding"/>
    <property type="match status" value="1"/>
</dbReference>
<dbReference type="InterPro" id="IPR006162">
    <property type="entry name" value="Ppantetheine_attach_site"/>
</dbReference>
<evidence type="ECO:0000256" key="6">
    <source>
        <dbReference type="SAM" id="MobiDB-lite"/>
    </source>
</evidence>
<evidence type="ECO:0000256" key="5">
    <source>
        <dbReference type="PROSITE-ProRule" id="PRU01363"/>
    </source>
</evidence>
<dbReference type="InterPro" id="IPR001227">
    <property type="entry name" value="Ac_transferase_dom_sf"/>
</dbReference>
<dbReference type="Pfam" id="PF02801">
    <property type="entry name" value="Ketoacyl-synt_C"/>
    <property type="match status" value="2"/>
</dbReference>
<evidence type="ECO:0000256" key="1">
    <source>
        <dbReference type="ARBA" id="ARBA00022450"/>
    </source>
</evidence>
<protein>
    <submittedName>
        <fullName evidence="10">Type I PKS</fullName>
    </submittedName>
</protein>
<feature type="region of interest" description="N-terminal hotdog fold" evidence="5">
    <location>
        <begin position="567"/>
        <end position="689"/>
    </location>
</feature>
<keyword evidence="11" id="KW-1185">Reference proteome</keyword>
<dbReference type="CDD" id="cd08956">
    <property type="entry name" value="KR_3_FAS_SDR_x"/>
    <property type="match status" value="1"/>
</dbReference>
<dbReference type="PROSITE" id="PS00606">
    <property type="entry name" value="KS3_1"/>
    <property type="match status" value="1"/>
</dbReference>
<dbReference type="InterPro" id="IPR049551">
    <property type="entry name" value="PKS_DH_C"/>
</dbReference>
<organism evidence="10 11">
    <name type="scientific">Kibdelosporangium persicum</name>
    <dbReference type="NCBI Taxonomy" id="2698649"/>
    <lineage>
        <taxon>Bacteria</taxon>
        <taxon>Bacillati</taxon>
        <taxon>Actinomycetota</taxon>
        <taxon>Actinomycetes</taxon>
        <taxon>Pseudonocardiales</taxon>
        <taxon>Pseudonocardiaceae</taxon>
        <taxon>Kibdelosporangium</taxon>
    </lineage>
</organism>
<evidence type="ECO:0000256" key="4">
    <source>
        <dbReference type="ARBA" id="ARBA00023315"/>
    </source>
</evidence>
<dbReference type="Pfam" id="PF00698">
    <property type="entry name" value="Acyl_transf_1"/>
    <property type="match status" value="1"/>
</dbReference>
<dbReference type="InterPro" id="IPR036736">
    <property type="entry name" value="ACP-like_sf"/>
</dbReference>
<name>A0ABX2FKR6_9PSEU</name>
<dbReference type="InterPro" id="IPR020806">
    <property type="entry name" value="PKS_PP-bd"/>
</dbReference>
<feature type="domain" description="Carrier" evidence="7">
    <location>
        <begin position="1262"/>
        <end position="1337"/>
    </location>
</feature>
<dbReference type="Pfam" id="PF00109">
    <property type="entry name" value="ketoacyl-synt"/>
    <property type="match status" value="1"/>
</dbReference>
<feature type="domain" description="PKS/mFAS DH" evidence="9">
    <location>
        <begin position="567"/>
        <end position="836"/>
    </location>
</feature>
<dbReference type="SUPFAM" id="SSF53901">
    <property type="entry name" value="Thiolase-like"/>
    <property type="match status" value="2"/>
</dbReference>
<keyword evidence="3" id="KW-0808">Transferase</keyword>
<dbReference type="Gene3D" id="1.10.1200.10">
    <property type="entry name" value="ACP-like"/>
    <property type="match status" value="1"/>
</dbReference>
<dbReference type="CDD" id="cd00833">
    <property type="entry name" value="PKS"/>
    <property type="match status" value="2"/>
</dbReference>
<dbReference type="InterPro" id="IPR057326">
    <property type="entry name" value="KR_dom"/>
</dbReference>
<dbReference type="InterPro" id="IPR016035">
    <property type="entry name" value="Acyl_Trfase/lysoPLipase"/>
</dbReference>
<dbReference type="InterPro" id="IPR050091">
    <property type="entry name" value="PKS_NRPS_Biosynth_Enz"/>
</dbReference>
<dbReference type="InterPro" id="IPR055123">
    <property type="entry name" value="SpnB-like_Rossmann"/>
</dbReference>
<dbReference type="InterPro" id="IPR018201">
    <property type="entry name" value="Ketoacyl_synth_AS"/>
</dbReference>
<dbReference type="InterPro" id="IPR014030">
    <property type="entry name" value="Ketoacyl_synth_N"/>
</dbReference>
<dbReference type="SUPFAM" id="SSF47336">
    <property type="entry name" value="ACP-like"/>
    <property type="match status" value="1"/>
</dbReference>
<dbReference type="PANTHER" id="PTHR43775">
    <property type="entry name" value="FATTY ACID SYNTHASE"/>
    <property type="match status" value="1"/>
</dbReference>
<dbReference type="InterPro" id="IPR014031">
    <property type="entry name" value="Ketoacyl_synth_C"/>
</dbReference>
<dbReference type="SMART" id="SM00822">
    <property type="entry name" value="PKS_KR"/>
    <property type="match status" value="1"/>
</dbReference>
<dbReference type="Pfam" id="PF14765">
    <property type="entry name" value="PS-DH"/>
    <property type="match status" value="1"/>
</dbReference>
<dbReference type="SMART" id="SM01294">
    <property type="entry name" value="PKS_PP_betabranch"/>
    <property type="match status" value="1"/>
</dbReference>
<dbReference type="Gene3D" id="3.40.47.10">
    <property type="match status" value="2"/>
</dbReference>
<dbReference type="PROSITE" id="PS52019">
    <property type="entry name" value="PKS_MFAS_DH"/>
    <property type="match status" value="1"/>
</dbReference>
<dbReference type="InterPro" id="IPR032821">
    <property type="entry name" value="PKS_assoc"/>
</dbReference>
<dbReference type="Gene3D" id="3.10.129.110">
    <property type="entry name" value="Polyketide synthase dehydratase"/>
    <property type="match status" value="1"/>
</dbReference>
<dbReference type="PANTHER" id="PTHR43775:SF51">
    <property type="entry name" value="INACTIVE PHENOLPHTHIOCEROL SYNTHESIS POLYKETIDE SYNTHASE TYPE I PKS1-RELATED"/>
    <property type="match status" value="1"/>
</dbReference>
<evidence type="ECO:0000313" key="10">
    <source>
        <dbReference type="EMBL" id="NRN71462.1"/>
    </source>
</evidence>
<accession>A0ABX2FKR6</accession>
<dbReference type="SUPFAM" id="SSF55048">
    <property type="entry name" value="Probable ACP-binding domain of malonyl-CoA ACP transacylase"/>
    <property type="match status" value="1"/>
</dbReference>
<keyword evidence="4" id="KW-0012">Acyltransferase</keyword>
<dbReference type="Gene3D" id="3.40.50.720">
    <property type="entry name" value="NAD(P)-binding Rossmann-like Domain"/>
    <property type="match status" value="1"/>
</dbReference>
<feature type="non-terminal residue" evidence="10">
    <location>
        <position position="1680"/>
    </location>
</feature>
<dbReference type="SMART" id="SM00823">
    <property type="entry name" value="PKS_PP"/>
    <property type="match status" value="1"/>
</dbReference>
<dbReference type="InterPro" id="IPR020807">
    <property type="entry name" value="PKS_DH"/>
</dbReference>
<dbReference type="Gene3D" id="3.30.70.3290">
    <property type="match status" value="1"/>
</dbReference>
<feature type="active site" description="Proton acceptor; for dehydratase activity" evidence="5">
    <location>
        <position position="599"/>
    </location>
</feature>
<feature type="non-terminal residue" evidence="10">
    <location>
        <position position="1"/>
    </location>
</feature>
<reference evidence="10 11" key="1">
    <citation type="submission" date="2020-01" db="EMBL/GenBank/DDBJ databases">
        <title>Kibdelosporangium persica a novel Actinomycetes from a hot desert in Iran.</title>
        <authorList>
            <person name="Safaei N."/>
            <person name="Zaburannyi N."/>
            <person name="Mueller R."/>
            <person name="Wink J."/>
        </authorList>
    </citation>
    <scope>NUCLEOTIDE SEQUENCE [LARGE SCALE GENOMIC DNA]</scope>
    <source>
        <strain evidence="10 11">4NS15</strain>
    </source>
</reference>